<dbReference type="EMBL" id="GGEC01016673">
    <property type="protein sequence ID" value="MBW97156.1"/>
    <property type="molecule type" value="Transcribed_RNA"/>
</dbReference>
<sequence length="106" mass="12371">MLIVRHDKKYCKKIHLCTYGKSKKDEEISNCTQRTATSAHTPTSTDQKKQKETKTAPFFVTQRPKSELIHPVTQELTYWKIRCISNLSPQSLILQSRQNVLIFTNY</sequence>
<organism evidence="2">
    <name type="scientific">Rhizophora mucronata</name>
    <name type="common">Asiatic mangrove</name>
    <dbReference type="NCBI Taxonomy" id="61149"/>
    <lineage>
        <taxon>Eukaryota</taxon>
        <taxon>Viridiplantae</taxon>
        <taxon>Streptophyta</taxon>
        <taxon>Embryophyta</taxon>
        <taxon>Tracheophyta</taxon>
        <taxon>Spermatophyta</taxon>
        <taxon>Magnoliopsida</taxon>
        <taxon>eudicotyledons</taxon>
        <taxon>Gunneridae</taxon>
        <taxon>Pentapetalae</taxon>
        <taxon>rosids</taxon>
        <taxon>fabids</taxon>
        <taxon>Malpighiales</taxon>
        <taxon>Rhizophoraceae</taxon>
        <taxon>Rhizophora</taxon>
    </lineage>
</organism>
<dbReference type="AlphaFoldDB" id="A0A2P2JUL0"/>
<feature type="compositionally biased region" description="Polar residues" evidence="1">
    <location>
        <begin position="29"/>
        <end position="45"/>
    </location>
</feature>
<evidence type="ECO:0000256" key="1">
    <source>
        <dbReference type="SAM" id="MobiDB-lite"/>
    </source>
</evidence>
<name>A0A2P2JUL0_RHIMU</name>
<reference evidence="2" key="1">
    <citation type="submission" date="2018-02" db="EMBL/GenBank/DDBJ databases">
        <title>Rhizophora mucronata_Transcriptome.</title>
        <authorList>
            <person name="Meera S.P."/>
            <person name="Sreeshan A."/>
            <person name="Augustine A."/>
        </authorList>
    </citation>
    <scope>NUCLEOTIDE SEQUENCE</scope>
    <source>
        <tissue evidence="2">Leaf</tissue>
    </source>
</reference>
<feature type="region of interest" description="Disordered" evidence="1">
    <location>
        <begin position="23"/>
        <end position="55"/>
    </location>
</feature>
<evidence type="ECO:0000313" key="2">
    <source>
        <dbReference type="EMBL" id="MBW97156.1"/>
    </source>
</evidence>
<accession>A0A2P2JUL0</accession>
<protein>
    <submittedName>
        <fullName evidence="2">Uncharacterized protein</fullName>
    </submittedName>
</protein>
<proteinExistence type="predicted"/>